<protein>
    <submittedName>
        <fullName evidence="5">TonB-dependent Receptor Plug Domain</fullName>
    </submittedName>
</protein>
<feature type="chain" id="PRO_5011745372" evidence="4">
    <location>
        <begin position="20"/>
        <end position="859"/>
    </location>
</feature>
<dbReference type="STRING" id="1465490.SAMN05444277_11246"/>
<gene>
    <name evidence="5" type="ORF">SAMN05444277_11246</name>
</gene>
<comment type="subcellular location">
    <subcellularLocation>
        <location evidence="1">Cell outer membrane</location>
    </subcellularLocation>
</comment>
<keyword evidence="3" id="KW-0998">Cell outer membrane</keyword>
<keyword evidence="4" id="KW-0732">Signal</keyword>
<evidence type="ECO:0000256" key="1">
    <source>
        <dbReference type="ARBA" id="ARBA00004442"/>
    </source>
</evidence>
<evidence type="ECO:0000313" key="5">
    <source>
        <dbReference type="EMBL" id="SFQ43587.1"/>
    </source>
</evidence>
<organism evidence="5 6">
    <name type="scientific">Parafilimonas terrae</name>
    <dbReference type="NCBI Taxonomy" id="1465490"/>
    <lineage>
        <taxon>Bacteria</taxon>
        <taxon>Pseudomonadati</taxon>
        <taxon>Bacteroidota</taxon>
        <taxon>Chitinophagia</taxon>
        <taxon>Chitinophagales</taxon>
        <taxon>Chitinophagaceae</taxon>
        <taxon>Parafilimonas</taxon>
    </lineage>
</organism>
<evidence type="ECO:0000256" key="2">
    <source>
        <dbReference type="ARBA" id="ARBA00023136"/>
    </source>
</evidence>
<dbReference type="Proteomes" id="UP000199031">
    <property type="component" value="Unassembled WGS sequence"/>
</dbReference>
<reference evidence="5 6" key="1">
    <citation type="submission" date="2016-10" db="EMBL/GenBank/DDBJ databases">
        <authorList>
            <person name="de Groot N.N."/>
        </authorList>
    </citation>
    <scope>NUCLEOTIDE SEQUENCE [LARGE SCALE GENOMIC DNA]</scope>
    <source>
        <strain evidence="5 6">DSM 28286</strain>
    </source>
</reference>
<evidence type="ECO:0000256" key="3">
    <source>
        <dbReference type="ARBA" id="ARBA00023237"/>
    </source>
</evidence>
<proteinExistence type="predicted"/>
<dbReference type="InterPro" id="IPR036942">
    <property type="entry name" value="Beta-barrel_TonB_sf"/>
</dbReference>
<dbReference type="EMBL" id="FOXQ01000012">
    <property type="protein sequence ID" value="SFQ43587.1"/>
    <property type="molecule type" value="Genomic_DNA"/>
</dbReference>
<name>A0A1I5YI82_9BACT</name>
<dbReference type="OrthoDB" id="1453181at2"/>
<keyword evidence="2" id="KW-0472">Membrane</keyword>
<dbReference type="Gene3D" id="2.40.170.20">
    <property type="entry name" value="TonB-dependent receptor, beta-barrel domain"/>
    <property type="match status" value="1"/>
</dbReference>
<accession>A0A1I5YI82</accession>
<evidence type="ECO:0000256" key="4">
    <source>
        <dbReference type="SAM" id="SignalP"/>
    </source>
</evidence>
<feature type="signal peptide" evidence="4">
    <location>
        <begin position="1"/>
        <end position="19"/>
    </location>
</feature>
<dbReference type="RefSeq" id="WP_143075906.1">
    <property type="nucleotide sequence ID" value="NZ_FOXQ01000012.1"/>
</dbReference>
<sequence>MLRNLLTAALLNIPFYVSAQQGITDSIPAVDSIPIQELKDDIIDNIPVITLDDNELGDAGTQNISSLLTAGRDPFYNAATFNFSVARFRIRGYNADNSATYINGVPMDNLDNGYTPFGLWGGLNDVFRNRDINFGIRYNTFAFGDIGNSTNIDVRASKQRQQTSIGYALSNRSYDHRIIFTHSTGINKKGWAFTVSGSWRYADEGYVPGSYFNGYSWFIAIDKKLGQKQILSFIAFASPAESGRQSASTQEMIDIAGTHYYNPSWGYQNGKKRSANISKVNQPVMLLTHDFRISNKTNLTTSLSYVFGERSYSSLDWYNTPDPRPDYYRYLPSYYKNDPYQQQQVYDNLKNNEAARQINWDNLYNVNRYNSVSIKNANGIEGNTITGNRSYYIQGERVTNSRRIIFNAVLNSSLSNHIDFTAGESYQSTNNNYFQRIKDLLGGSFWINVNQFAQREFPTDNNAYQNDLNHPNRIVKASDKYGYNYNIKIDKATVWSQFVFRFPHIDFFIAGEGSQTIFRRIGNVKNGLFPDNSYGKSSPNLFYNYAVKGGLTYKINGRNYLYLSGAILTRAPYFEDAYISPRTRDFTQDSLRSEAIQTLEGGYILNAPRFKIHLIGYYTQMKHAFNVLTFYHDEYQDFVNYALSNIDKLYFGSEFGFEATVARNITISGAAAVGRYYYNSRQQAITIVDNTATILNKETVYANNYRIPSTPQEAYSFTVTYRSPKFWMISLTGNYFDYIWLDFNPLRRTALATENLDAKSELFYKVIDQQRLDAQYTIDVFAGYSWRIPHAYIGSGFHKKPVYLAMYADISNMLNNKDIISGGYEQLRYDYSTSDINKFPPKYYYAYGLNYFASIALRF</sequence>
<keyword evidence="5" id="KW-0675">Receptor</keyword>
<evidence type="ECO:0000313" key="6">
    <source>
        <dbReference type="Proteomes" id="UP000199031"/>
    </source>
</evidence>
<keyword evidence="6" id="KW-1185">Reference proteome</keyword>
<dbReference type="SUPFAM" id="SSF56935">
    <property type="entry name" value="Porins"/>
    <property type="match status" value="1"/>
</dbReference>
<dbReference type="GO" id="GO:0009279">
    <property type="term" value="C:cell outer membrane"/>
    <property type="evidence" value="ECO:0007669"/>
    <property type="project" value="UniProtKB-SubCell"/>
</dbReference>
<dbReference type="AlphaFoldDB" id="A0A1I5YI82"/>